<accession>A0ABN8T2E8</accession>
<name>A0ABN8T2E8_9CNID</name>
<dbReference type="PROSITE" id="PS50262">
    <property type="entry name" value="G_PROTEIN_RECEP_F1_2"/>
    <property type="match status" value="1"/>
</dbReference>
<keyword evidence="9" id="KW-0807">Transducer</keyword>
<evidence type="ECO:0000313" key="12">
    <source>
        <dbReference type="EMBL" id="CAH3197937.1"/>
    </source>
</evidence>
<feature type="transmembrane region" description="Helical" evidence="10">
    <location>
        <begin position="186"/>
        <end position="208"/>
    </location>
</feature>
<evidence type="ECO:0000256" key="3">
    <source>
        <dbReference type="ARBA" id="ARBA00022692"/>
    </source>
</evidence>
<keyword evidence="5" id="KW-0297">G-protein coupled receptor</keyword>
<keyword evidence="2" id="KW-1003">Cell membrane</keyword>
<keyword evidence="8" id="KW-0325">Glycoprotein</keyword>
<evidence type="ECO:0000256" key="5">
    <source>
        <dbReference type="ARBA" id="ARBA00023040"/>
    </source>
</evidence>
<proteinExistence type="predicted"/>
<evidence type="ECO:0000313" key="13">
    <source>
        <dbReference type="Proteomes" id="UP001159427"/>
    </source>
</evidence>
<feature type="transmembrane region" description="Helical" evidence="10">
    <location>
        <begin position="66"/>
        <end position="92"/>
    </location>
</feature>
<evidence type="ECO:0000256" key="10">
    <source>
        <dbReference type="SAM" id="Phobius"/>
    </source>
</evidence>
<evidence type="ECO:0000256" key="2">
    <source>
        <dbReference type="ARBA" id="ARBA00022475"/>
    </source>
</evidence>
<comment type="caution">
    <text evidence="12">The sequence shown here is derived from an EMBL/GenBank/DDBJ whole genome shotgun (WGS) entry which is preliminary data.</text>
</comment>
<protein>
    <recommendedName>
        <fullName evidence="11">G-protein coupled receptors family 1 profile domain-containing protein</fullName>
    </recommendedName>
</protein>
<sequence length="341" mass="38948">MSQENGSSGASTNQTDTLFAKMIYARCELGSAFTLAILSPVTVLANILLITAIFKDPLKYFKKPTSYFVLGLSVADLLCGLFVEPFFAMYFLGRYFLASEEFQAISQTLFLVGSVISTASLNASFVMVLMLSLVQIIAIECPYRYKTWVTKKTVISCVLVTWLYFTVYSFLPILGLDQIVFFKLNLTLHSTLISVVLAFVQICMYRAFKGRLQHQIITNRSLSRYDSTNSPNRSIGNKHPFRKPVRYRTFDRNFIIMTFYLAAILLFAAFPHIGVFYFFLYTETTSIQEELSLNILLRTTDLLLFTKVAADAFIFAWRLPSYRKSLEYLIRGKHYEVETGV</sequence>
<dbReference type="SUPFAM" id="SSF81321">
    <property type="entry name" value="Family A G protein-coupled receptor-like"/>
    <property type="match status" value="1"/>
</dbReference>
<dbReference type="Pfam" id="PF00001">
    <property type="entry name" value="7tm_1"/>
    <property type="match status" value="1"/>
</dbReference>
<feature type="transmembrane region" description="Helical" evidence="10">
    <location>
        <begin position="32"/>
        <end position="54"/>
    </location>
</feature>
<evidence type="ECO:0000256" key="7">
    <source>
        <dbReference type="ARBA" id="ARBA00023170"/>
    </source>
</evidence>
<keyword evidence="3 10" id="KW-0812">Transmembrane</keyword>
<comment type="subcellular location">
    <subcellularLocation>
        <location evidence="1">Cell membrane</location>
        <topology evidence="1">Multi-pass membrane protein</topology>
    </subcellularLocation>
</comment>
<reference evidence="12 13" key="1">
    <citation type="submission" date="2022-05" db="EMBL/GenBank/DDBJ databases">
        <authorList>
            <consortium name="Genoscope - CEA"/>
            <person name="William W."/>
        </authorList>
    </citation>
    <scope>NUCLEOTIDE SEQUENCE [LARGE SCALE GENOMIC DNA]</scope>
</reference>
<keyword evidence="7" id="KW-0675">Receptor</keyword>
<keyword evidence="6 10" id="KW-0472">Membrane</keyword>
<organism evidence="12 13">
    <name type="scientific">Porites evermanni</name>
    <dbReference type="NCBI Taxonomy" id="104178"/>
    <lineage>
        <taxon>Eukaryota</taxon>
        <taxon>Metazoa</taxon>
        <taxon>Cnidaria</taxon>
        <taxon>Anthozoa</taxon>
        <taxon>Hexacorallia</taxon>
        <taxon>Scleractinia</taxon>
        <taxon>Fungiina</taxon>
        <taxon>Poritidae</taxon>
        <taxon>Porites</taxon>
    </lineage>
</organism>
<feature type="transmembrane region" description="Helical" evidence="10">
    <location>
        <begin position="104"/>
        <end position="133"/>
    </location>
</feature>
<evidence type="ECO:0000256" key="8">
    <source>
        <dbReference type="ARBA" id="ARBA00023180"/>
    </source>
</evidence>
<feature type="transmembrane region" description="Helical" evidence="10">
    <location>
        <begin position="302"/>
        <end position="319"/>
    </location>
</feature>
<feature type="transmembrane region" description="Helical" evidence="10">
    <location>
        <begin position="154"/>
        <end position="174"/>
    </location>
</feature>
<dbReference type="Proteomes" id="UP001159427">
    <property type="component" value="Unassembled WGS sequence"/>
</dbReference>
<dbReference type="PRINTS" id="PR00237">
    <property type="entry name" value="GPCRRHODOPSN"/>
</dbReference>
<dbReference type="PANTHER" id="PTHR24246:SF27">
    <property type="entry name" value="ADENOSINE RECEPTOR, ISOFORM A"/>
    <property type="match status" value="1"/>
</dbReference>
<keyword evidence="4 10" id="KW-1133">Transmembrane helix</keyword>
<evidence type="ECO:0000256" key="9">
    <source>
        <dbReference type="ARBA" id="ARBA00023224"/>
    </source>
</evidence>
<dbReference type="InterPro" id="IPR017452">
    <property type="entry name" value="GPCR_Rhodpsn_7TM"/>
</dbReference>
<feature type="domain" description="G-protein coupled receptors family 1 profile" evidence="11">
    <location>
        <begin position="45"/>
        <end position="315"/>
    </location>
</feature>
<evidence type="ECO:0000256" key="6">
    <source>
        <dbReference type="ARBA" id="ARBA00023136"/>
    </source>
</evidence>
<dbReference type="EMBL" id="CALNXI010005508">
    <property type="protein sequence ID" value="CAH3197937.1"/>
    <property type="molecule type" value="Genomic_DNA"/>
</dbReference>
<evidence type="ECO:0000256" key="4">
    <source>
        <dbReference type="ARBA" id="ARBA00022989"/>
    </source>
</evidence>
<feature type="transmembrane region" description="Helical" evidence="10">
    <location>
        <begin position="254"/>
        <end position="282"/>
    </location>
</feature>
<dbReference type="PANTHER" id="PTHR24246">
    <property type="entry name" value="OLFACTORY RECEPTOR AND ADENOSINE RECEPTOR"/>
    <property type="match status" value="1"/>
</dbReference>
<keyword evidence="13" id="KW-1185">Reference proteome</keyword>
<evidence type="ECO:0000256" key="1">
    <source>
        <dbReference type="ARBA" id="ARBA00004651"/>
    </source>
</evidence>
<gene>
    <name evidence="12" type="ORF">PEVE_00035513</name>
</gene>
<dbReference type="Gene3D" id="1.20.1070.10">
    <property type="entry name" value="Rhodopsin 7-helix transmembrane proteins"/>
    <property type="match status" value="1"/>
</dbReference>
<evidence type="ECO:0000259" key="11">
    <source>
        <dbReference type="PROSITE" id="PS50262"/>
    </source>
</evidence>
<dbReference type="InterPro" id="IPR000276">
    <property type="entry name" value="GPCR_Rhodpsn"/>
</dbReference>